<dbReference type="FunFam" id="3.20.20.100:FF:000014">
    <property type="entry name" value="NAD(P)-linked oxidoreductase superfamily protein"/>
    <property type="match status" value="1"/>
</dbReference>
<dbReference type="InterPro" id="IPR023210">
    <property type="entry name" value="NADP_OxRdtase_dom"/>
</dbReference>
<dbReference type="CDD" id="cd19124">
    <property type="entry name" value="AKR_AKR4A_4B"/>
    <property type="match status" value="1"/>
</dbReference>
<dbReference type="PROSITE" id="PS00062">
    <property type="entry name" value="ALDOKETO_REDUCTASE_2"/>
    <property type="match status" value="1"/>
</dbReference>
<dbReference type="PROSITE" id="PS00063">
    <property type="entry name" value="ALDOKETO_REDUCTASE_3"/>
    <property type="match status" value="1"/>
</dbReference>
<evidence type="ECO:0000259" key="6">
    <source>
        <dbReference type="Pfam" id="PF00248"/>
    </source>
</evidence>
<dbReference type="InterPro" id="IPR020471">
    <property type="entry name" value="AKR"/>
</dbReference>
<feature type="site" description="Lowers pKa of active site Tyr" evidence="5">
    <location>
        <position position="89"/>
    </location>
</feature>
<comment type="caution">
    <text evidence="7">The sequence shown here is derived from an EMBL/GenBank/DDBJ whole genome shotgun (WGS) entry which is preliminary data.</text>
</comment>
<gene>
    <name evidence="7" type="ORF">COLO4_37879</name>
</gene>
<dbReference type="Pfam" id="PF00248">
    <property type="entry name" value="Aldo_ket_red"/>
    <property type="match status" value="1"/>
</dbReference>
<dbReference type="GO" id="GO:0016616">
    <property type="term" value="F:oxidoreductase activity, acting on the CH-OH group of donors, NAD or NADP as acceptor"/>
    <property type="evidence" value="ECO:0007669"/>
    <property type="project" value="InterPro"/>
</dbReference>
<dbReference type="PROSITE" id="PS00798">
    <property type="entry name" value="ALDOKETO_REDUCTASE_1"/>
    <property type="match status" value="1"/>
</dbReference>
<evidence type="ECO:0000313" key="7">
    <source>
        <dbReference type="EMBL" id="OMO50811.1"/>
    </source>
</evidence>
<dbReference type="SUPFAM" id="SSF51430">
    <property type="entry name" value="NAD(P)-linked oxidoreductase"/>
    <property type="match status" value="1"/>
</dbReference>
<organism evidence="7 8">
    <name type="scientific">Corchorus olitorius</name>
    <dbReference type="NCBI Taxonomy" id="93759"/>
    <lineage>
        <taxon>Eukaryota</taxon>
        <taxon>Viridiplantae</taxon>
        <taxon>Streptophyta</taxon>
        <taxon>Embryophyta</taxon>
        <taxon>Tracheophyta</taxon>
        <taxon>Spermatophyta</taxon>
        <taxon>Magnoliopsida</taxon>
        <taxon>eudicotyledons</taxon>
        <taxon>Gunneridae</taxon>
        <taxon>Pentapetalae</taxon>
        <taxon>rosids</taxon>
        <taxon>malvids</taxon>
        <taxon>Malvales</taxon>
        <taxon>Malvaceae</taxon>
        <taxon>Grewioideae</taxon>
        <taxon>Apeibeae</taxon>
        <taxon>Corchorus</taxon>
    </lineage>
</organism>
<evidence type="ECO:0000256" key="1">
    <source>
        <dbReference type="ARBA" id="ARBA00004721"/>
    </source>
</evidence>
<protein>
    <submittedName>
        <fullName evidence="7">Aldo/keto reductase</fullName>
    </submittedName>
</protein>
<dbReference type="OrthoDB" id="416253at2759"/>
<dbReference type="InterPro" id="IPR036812">
    <property type="entry name" value="NAD(P)_OxRdtase_dom_sf"/>
</dbReference>
<proteinExistence type="predicted"/>
<reference evidence="8" key="1">
    <citation type="submission" date="2013-09" db="EMBL/GenBank/DDBJ databases">
        <title>Corchorus olitorius genome sequencing.</title>
        <authorList>
            <person name="Alam M."/>
            <person name="Haque M.S."/>
            <person name="Islam M.S."/>
            <person name="Emdad E.M."/>
            <person name="Islam M.M."/>
            <person name="Ahmed B."/>
            <person name="Halim A."/>
            <person name="Hossen Q.M.M."/>
            <person name="Hossain M.Z."/>
            <person name="Ahmed R."/>
            <person name="Khan M.M."/>
            <person name="Islam R."/>
            <person name="Rashid M.M."/>
            <person name="Khan S.A."/>
            <person name="Rahman M.S."/>
            <person name="Alam M."/>
            <person name="Yahiya A.S."/>
            <person name="Khan M.S."/>
            <person name="Azam M.S."/>
            <person name="Haque T."/>
            <person name="Lashkar M.Z.H."/>
            <person name="Akhand A.I."/>
            <person name="Morshed G."/>
            <person name="Roy S."/>
            <person name="Uddin K.S."/>
            <person name="Rabeya T."/>
            <person name="Hossain A.S."/>
            <person name="Chowdhury A."/>
            <person name="Snigdha A.R."/>
            <person name="Mortoza M.S."/>
            <person name="Matin S.A."/>
            <person name="Hoque S.M.E."/>
            <person name="Islam M.K."/>
            <person name="Roy D.K."/>
            <person name="Haider R."/>
            <person name="Moosa M.M."/>
            <person name="Elias S.M."/>
            <person name="Hasan A.M."/>
            <person name="Jahan S."/>
            <person name="Shafiuddin M."/>
            <person name="Mahmood N."/>
            <person name="Shommy N.S."/>
        </authorList>
    </citation>
    <scope>NUCLEOTIDE SEQUENCE [LARGE SCALE GENOMIC DNA]</scope>
    <source>
        <strain evidence="8">cv. O-4</strain>
    </source>
</reference>
<keyword evidence="2" id="KW-0560">Oxidoreductase</keyword>
<evidence type="ECO:0000256" key="2">
    <source>
        <dbReference type="ARBA" id="ARBA00023002"/>
    </source>
</evidence>
<dbReference type="Proteomes" id="UP000187203">
    <property type="component" value="Unassembled WGS sequence"/>
</dbReference>
<dbReference type="PIRSF" id="PIRSF000097">
    <property type="entry name" value="AKR"/>
    <property type="match status" value="1"/>
</dbReference>
<dbReference type="InterPro" id="IPR044497">
    <property type="entry name" value="AKR4A/B"/>
</dbReference>
<comment type="pathway">
    <text evidence="1">Secondary metabolite biosynthesis; terpenoid biosynthesis.</text>
</comment>
<name>A0A1R3FYB0_9ROSI</name>
<keyword evidence="8" id="KW-1185">Reference proteome</keyword>
<dbReference type="STRING" id="93759.A0A1R3FYB0"/>
<evidence type="ECO:0000313" key="8">
    <source>
        <dbReference type="Proteomes" id="UP000187203"/>
    </source>
</evidence>
<evidence type="ECO:0000256" key="3">
    <source>
        <dbReference type="PIRSR" id="PIRSR000097-1"/>
    </source>
</evidence>
<feature type="binding site" evidence="4">
    <location>
        <position position="122"/>
    </location>
    <ligand>
        <name>substrate</name>
    </ligand>
</feature>
<dbReference type="PRINTS" id="PR00069">
    <property type="entry name" value="ALDKETRDTASE"/>
</dbReference>
<sequence>METTCLTIPEYVLSSGEQKMPVLGIGTAVDPPVAPEVTKKAIQQAIELGYRHFDTAAVYGSESHLGEAIEEAISLGLIKSRDELFITSKLWCSDAHAQLVLPALRKTLQNLKLEYLNLYLIHWPLSLQPGILEFSVNKAEPLAMDFGAVWAAMEECQRLGLTKSIGVSNFSCKKLADIIAFAKIPPAVNQVELNPLWNQKKLRDFCNANGIIVTAYSALGAAGTFWGSNRVMESEVLKEIAKAKGKSVAQICLRWAYEIAVSVVVKSFNPERMKQNIEIFSWSLSQDELKKINDLPQSKGHRGEDWITKNGPFKTLEELWDGEIDVE</sequence>
<accession>A0A1R3FYB0</accession>
<dbReference type="GO" id="GO:0044550">
    <property type="term" value="P:secondary metabolite biosynthetic process"/>
    <property type="evidence" value="ECO:0007669"/>
    <property type="project" value="UniProtKB-ARBA"/>
</dbReference>
<dbReference type="Gene3D" id="3.20.20.100">
    <property type="entry name" value="NADP-dependent oxidoreductase domain"/>
    <property type="match status" value="1"/>
</dbReference>
<feature type="active site" description="Proton donor" evidence="3">
    <location>
        <position position="59"/>
    </location>
</feature>
<dbReference type="AlphaFoldDB" id="A0A1R3FYB0"/>
<feature type="domain" description="NADP-dependent oxidoreductase" evidence="6">
    <location>
        <begin position="23"/>
        <end position="294"/>
    </location>
</feature>
<dbReference type="InterPro" id="IPR018170">
    <property type="entry name" value="Aldo/ket_reductase_CS"/>
</dbReference>
<evidence type="ECO:0000256" key="4">
    <source>
        <dbReference type="PIRSR" id="PIRSR000097-2"/>
    </source>
</evidence>
<evidence type="ECO:0000256" key="5">
    <source>
        <dbReference type="PIRSR" id="PIRSR000097-3"/>
    </source>
</evidence>
<dbReference type="EMBL" id="AWUE01024419">
    <property type="protein sequence ID" value="OMO50811.1"/>
    <property type="molecule type" value="Genomic_DNA"/>
</dbReference>
<dbReference type="PANTHER" id="PTHR11732">
    <property type="entry name" value="ALDO/KETO REDUCTASE"/>
    <property type="match status" value="1"/>
</dbReference>